<evidence type="ECO:0000259" key="5">
    <source>
        <dbReference type="Pfam" id="PF08669"/>
    </source>
</evidence>
<accession>A0A6L6V9R0</accession>
<dbReference type="EMBL" id="WPHR01000002">
    <property type="protein sequence ID" value="MUZ71635.1"/>
    <property type="molecule type" value="Genomic_DNA"/>
</dbReference>
<comment type="similarity">
    <text evidence="1">Belongs to the GcvT family.</text>
</comment>
<reference evidence="7 8" key="1">
    <citation type="submission" date="2019-12" db="EMBL/GenBank/DDBJ databases">
        <title>Whole-genome sequencing of Allorhizobium vitis.</title>
        <authorList>
            <person name="Gan H.M."/>
            <person name="Szegedi E."/>
            <person name="Burr T."/>
            <person name="Savka M.A."/>
        </authorList>
    </citation>
    <scope>NUCLEOTIDE SEQUENCE [LARGE SCALE GENOMIC DNA]</scope>
    <source>
        <strain evidence="7 8">CG516</strain>
    </source>
</reference>
<dbReference type="Gene3D" id="3.10.20.440">
    <property type="entry name" value="2Fe-2S iron-sulphur cluster binding domain, sarcosine oxidase, alpha subunit, N-terminal domain"/>
    <property type="match status" value="1"/>
</dbReference>
<dbReference type="InterPro" id="IPR023753">
    <property type="entry name" value="FAD/NAD-binding_dom"/>
</dbReference>
<dbReference type="InterPro" id="IPR041117">
    <property type="entry name" value="SoxA_A3"/>
</dbReference>
<dbReference type="SUPFAM" id="SSF101790">
    <property type="entry name" value="Aminomethyltransferase beta-barrel domain"/>
    <property type="match status" value="1"/>
</dbReference>
<feature type="domain" description="Aminomethyltransferase C-terminal" evidence="5">
    <location>
        <begin position="918"/>
        <end position="1004"/>
    </location>
</feature>
<dbReference type="Pfam" id="PF13510">
    <property type="entry name" value="Fer2_4"/>
    <property type="match status" value="1"/>
</dbReference>
<evidence type="ECO:0000313" key="7">
    <source>
        <dbReference type="EMBL" id="MUZ71635.1"/>
    </source>
</evidence>
<dbReference type="AlphaFoldDB" id="A0A6L6V9R0"/>
<feature type="domain" description="FAD/NAD(P)-binding" evidence="4">
    <location>
        <begin position="170"/>
        <end position="317"/>
    </location>
</feature>
<dbReference type="Pfam" id="PF17806">
    <property type="entry name" value="SO_alpha_A3"/>
    <property type="match status" value="1"/>
</dbReference>
<evidence type="ECO:0000259" key="4">
    <source>
        <dbReference type="Pfam" id="PF07992"/>
    </source>
</evidence>
<dbReference type="GO" id="GO:0008115">
    <property type="term" value="F:sarcosine oxidase activity"/>
    <property type="evidence" value="ECO:0007669"/>
    <property type="project" value="InterPro"/>
</dbReference>
<evidence type="ECO:0000313" key="8">
    <source>
        <dbReference type="Proteomes" id="UP000477951"/>
    </source>
</evidence>
<dbReference type="InterPro" id="IPR042204">
    <property type="entry name" value="2Fe-2S-bd_N"/>
</dbReference>
<comment type="caution">
    <text evidence="7">The sequence shown here is derived from an EMBL/GenBank/DDBJ whole genome shotgun (WGS) entry which is preliminary data.</text>
</comment>
<dbReference type="Pfam" id="PF08669">
    <property type="entry name" value="GCV_T_C"/>
    <property type="match status" value="1"/>
</dbReference>
<name>A0A6L6V9R0_AGRVI</name>
<gene>
    <name evidence="7" type="ORF">GOZ90_02985</name>
</gene>
<dbReference type="PIRSF" id="PIRSF037980">
    <property type="entry name" value="SoxA"/>
    <property type="match status" value="1"/>
</dbReference>
<dbReference type="SUPFAM" id="SSF51905">
    <property type="entry name" value="FAD/NAD(P)-binding domain"/>
    <property type="match status" value="1"/>
</dbReference>
<dbReference type="Gene3D" id="3.50.50.60">
    <property type="entry name" value="FAD/NAD(P)-binding domain"/>
    <property type="match status" value="1"/>
</dbReference>
<dbReference type="InterPro" id="IPR006222">
    <property type="entry name" value="GCVT_N"/>
</dbReference>
<evidence type="ECO:0000259" key="6">
    <source>
        <dbReference type="Pfam" id="PF17806"/>
    </source>
</evidence>
<dbReference type="SUPFAM" id="SSF103025">
    <property type="entry name" value="Folate-binding domain"/>
    <property type="match status" value="1"/>
</dbReference>
<evidence type="ECO:0000256" key="1">
    <source>
        <dbReference type="ARBA" id="ARBA00008609"/>
    </source>
</evidence>
<keyword evidence="2" id="KW-0560">Oxidoreductase</keyword>
<dbReference type="InterPro" id="IPR036188">
    <property type="entry name" value="FAD/NAD-bd_sf"/>
</dbReference>
<organism evidence="7 8">
    <name type="scientific">Agrobacterium vitis</name>
    <name type="common">Rhizobium vitis</name>
    <dbReference type="NCBI Taxonomy" id="373"/>
    <lineage>
        <taxon>Bacteria</taxon>
        <taxon>Pseudomonadati</taxon>
        <taxon>Pseudomonadota</taxon>
        <taxon>Alphaproteobacteria</taxon>
        <taxon>Hyphomicrobiales</taxon>
        <taxon>Rhizobiaceae</taxon>
        <taxon>Rhizobium/Agrobacterium group</taxon>
        <taxon>Agrobacterium</taxon>
    </lineage>
</organism>
<dbReference type="InterPro" id="IPR006277">
    <property type="entry name" value="Sarcosine_oxidase_asu"/>
</dbReference>
<dbReference type="InterPro" id="IPR027266">
    <property type="entry name" value="TrmE/GcvT-like"/>
</dbReference>
<feature type="domain" description="GCVT N-terminal" evidence="3">
    <location>
        <begin position="625"/>
        <end position="897"/>
    </location>
</feature>
<dbReference type="PRINTS" id="PR00368">
    <property type="entry name" value="FADPNR"/>
</dbReference>
<dbReference type="PANTHER" id="PTHR43757">
    <property type="entry name" value="AMINOMETHYLTRANSFERASE"/>
    <property type="match status" value="1"/>
</dbReference>
<dbReference type="Pfam" id="PF01571">
    <property type="entry name" value="GCV_T"/>
    <property type="match status" value="1"/>
</dbReference>
<dbReference type="PANTHER" id="PTHR43757:SF2">
    <property type="entry name" value="AMINOMETHYLTRANSFERASE, MITOCHONDRIAL"/>
    <property type="match status" value="1"/>
</dbReference>
<dbReference type="RefSeq" id="WP_156613437.1">
    <property type="nucleotide sequence ID" value="NZ_WPHR01000002.1"/>
</dbReference>
<proteinExistence type="inferred from homology"/>
<dbReference type="InterPro" id="IPR028896">
    <property type="entry name" value="GcvT/YgfZ/DmdA"/>
</dbReference>
<dbReference type="InterPro" id="IPR029043">
    <property type="entry name" value="GcvT/YgfZ_C"/>
</dbReference>
<dbReference type="PRINTS" id="PR00411">
    <property type="entry name" value="PNDRDTASEI"/>
</dbReference>
<dbReference type="Pfam" id="PF07992">
    <property type="entry name" value="Pyr_redox_2"/>
    <property type="match status" value="1"/>
</dbReference>
<evidence type="ECO:0000256" key="2">
    <source>
        <dbReference type="ARBA" id="ARBA00023002"/>
    </source>
</evidence>
<feature type="domain" description="SoxA A3" evidence="6">
    <location>
        <begin position="527"/>
        <end position="610"/>
    </location>
</feature>
<protein>
    <submittedName>
        <fullName evidence="7">FAD-dependent oxidoreductase</fullName>
    </submittedName>
</protein>
<dbReference type="GO" id="GO:0046653">
    <property type="term" value="P:tetrahydrofolate metabolic process"/>
    <property type="evidence" value="ECO:0007669"/>
    <property type="project" value="InterPro"/>
</dbReference>
<dbReference type="Gene3D" id="3.30.1360.120">
    <property type="entry name" value="Probable tRNA modification gtpase trme, domain 1"/>
    <property type="match status" value="1"/>
</dbReference>
<evidence type="ECO:0000259" key="3">
    <source>
        <dbReference type="Pfam" id="PF01571"/>
    </source>
</evidence>
<dbReference type="InterPro" id="IPR013977">
    <property type="entry name" value="GcvT_C"/>
</dbReference>
<sequence>MTSYRLKNGGLVDRKIALHFTFDGKAMSGFAGDTLASALLANGQQLVGRSFKYHRPRGILTAGAAEPNALMTIGRGGRTEPNTRATMQELYAGLEANSQNRWPSLEHDIGAINSLLSPFLSAGFYYKTFMWPAKFWEKLYEPVIRKAAGLGKASYESDPDAYEKCWAHCDLLVIGAGASGLMAALAAGRAGARVILLDEQAEIGGGLLAETALINGVAASDFVTTTKAELESLPNVQILARTTAFGWYDGNVFGAVERVQKHIALPAANRPVERLWRIAAKKAILATGAEERPLVFGGNDIPGVMMAGAMRRYLNHYGVAPGKKTAIITTNDSGYALAADLEAAGVNVSALIDSRRDATIAYQGKARLVRGGLVSNVCGGKSAEGLDLWREGQLERLEVDSVAMSGGFSPIIHLACHRGGKPRWSDEHSAFLAPESLNNLVLAGSASGVFGIAACMEDAQAKVVALLDVLGFGAKPLPPPPLRSGDLSPQGGEENGHVAAKAAIPTVEEHYPPMPAKPVWSIPGIKTKAFVDFQNDVHTKDLGLAVQEGYGHVELAKRYTTNGMATDQGKLSNVNAIGLLAEARRVSPADVGTTTFRPFYTPVSFGALAGTSHGKHFQPVRKSPLHDWAAKNGATFVETGLWYRSAWFPQSGENGWRESVDREVKNVRTNAGICDVSMLGKIEICGPDAAEFLNRVYCNAFLKLPVGKARYGLMLREDGFIYDDGTTSRMEDNRYFMTTTTAYAAGVMNHLEFCAQVHWPELDVRLASVTDQWAQMAVAGPKSRTILQKLVDEDISNEAFPYLAAKDVSLLSGRLKGRLFRISFSGELAFELAVPADYGESIADAVMLSGKEHGIQPYGIEALSVLRIEKGHVTHNEINGMVVPTDLGFGKMVSATKPDFIGKHMLNREGLTAPDRPQLVGIVPLDAKTAFKTGAHILNKDADPTLENDQGYITSSCFSPHVGSTIGLALVKDGAARYGEEVLVWNGLRNEFTPAQLVSPVFVDPNNEKLHV</sequence>
<dbReference type="Proteomes" id="UP000477951">
    <property type="component" value="Unassembled WGS sequence"/>
</dbReference>